<protein>
    <submittedName>
        <fullName evidence="2">Uncharacterized protein</fullName>
    </submittedName>
</protein>
<evidence type="ECO:0000313" key="2">
    <source>
        <dbReference type="EMBL" id="PTL71479.1"/>
    </source>
</evidence>
<sequence length="83" mass="8443">MTATKPPPAAPAGARTVRVAALATAGIAATVAFMLWLAHTQITDYPTYDTAYAGAFETGVLLSVGVAVLALVVAAAMALRRAR</sequence>
<organism evidence="2 3">
    <name type="scientific">Rathayibacter caricis DSM 15933</name>
    <dbReference type="NCBI Taxonomy" id="1328867"/>
    <lineage>
        <taxon>Bacteria</taxon>
        <taxon>Bacillati</taxon>
        <taxon>Actinomycetota</taxon>
        <taxon>Actinomycetes</taxon>
        <taxon>Micrococcales</taxon>
        <taxon>Microbacteriaceae</taxon>
        <taxon>Rathayibacter</taxon>
    </lineage>
</organism>
<gene>
    <name evidence="2" type="ORF">C1I63_00470</name>
</gene>
<proteinExistence type="predicted"/>
<feature type="transmembrane region" description="Helical" evidence="1">
    <location>
        <begin position="20"/>
        <end position="39"/>
    </location>
</feature>
<evidence type="ECO:0000313" key="3">
    <source>
        <dbReference type="Proteomes" id="UP000241085"/>
    </source>
</evidence>
<keyword evidence="1" id="KW-1133">Transmembrane helix</keyword>
<keyword evidence="1" id="KW-0472">Membrane</keyword>
<dbReference type="RefSeq" id="WP_107573354.1">
    <property type="nucleotide sequence ID" value="NZ_PZPL01000001.1"/>
</dbReference>
<reference evidence="2 3" key="1">
    <citation type="submission" date="2018-03" db="EMBL/GenBank/DDBJ databases">
        <title>Bacteriophage NCPPB3778 and a type I-E CRISPR drive the evolution of the US Biological Select Agent, Rathayibacter toxicus.</title>
        <authorList>
            <person name="Davis E.W.II."/>
            <person name="Tabima J.F."/>
            <person name="Weisberg A.J."/>
            <person name="Dantas Lopes L."/>
            <person name="Wiseman M.S."/>
            <person name="Wiseman M.S."/>
            <person name="Pupko T."/>
            <person name="Belcher M.S."/>
            <person name="Sechler A.J."/>
            <person name="Tancos M.A."/>
            <person name="Schroeder B.K."/>
            <person name="Murray T.D."/>
            <person name="Luster D.G."/>
            <person name="Schneider W.L."/>
            <person name="Rogers E."/>
            <person name="Andreote F.D."/>
            <person name="Grunwald N.J."/>
            <person name="Putnam M.L."/>
            <person name="Chang J.H."/>
        </authorList>
    </citation>
    <scope>NUCLEOTIDE SEQUENCE [LARGE SCALE GENOMIC DNA]</scope>
    <source>
        <strain evidence="2 3">DSM 15933</strain>
    </source>
</reference>
<dbReference type="AlphaFoldDB" id="A0A2T4UPN2"/>
<dbReference type="Proteomes" id="UP000241085">
    <property type="component" value="Unassembled WGS sequence"/>
</dbReference>
<evidence type="ECO:0000256" key="1">
    <source>
        <dbReference type="SAM" id="Phobius"/>
    </source>
</evidence>
<comment type="caution">
    <text evidence="2">The sequence shown here is derived from an EMBL/GenBank/DDBJ whole genome shotgun (WGS) entry which is preliminary data.</text>
</comment>
<accession>A0A2T4UPN2</accession>
<keyword evidence="3" id="KW-1185">Reference proteome</keyword>
<feature type="transmembrane region" description="Helical" evidence="1">
    <location>
        <begin position="59"/>
        <end position="79"/>
    </location>
</feature>
<keyword evidence="1" id="KW-0812">Transmembrane</keyword>
<dbReference type="EMBL" id="PZPL01000001">
    <property type="protein sequence ID" value="PTL71479.1"/>
    <property type="molecule type" value="Genomic_DNA"/>
</dbReference>
<name>A0A2T4UPN2_9MICO</name>